<comment type="caution">
    <text evidence="5">The sequence shown here is derived from an EMBL/GenBank/DDBJ whole genome shotgun (WGS) entry which is preliminary data.</text>
</comment>
<dbReference type="Gene3D" id="3.80.10.10">
    <property type="entry name" value="Ribonuclease Inhibitor"/>
    <property type="match status" value="3"/>
</dbReference>
<dbReference type="SMART" id="SM00369">
    <property type="entry name" value="LRR_TYP"/>
    <property type="match status" value="4"/>
</dbReference>
<feature type="domain" description="TIR" evidence="4">
    <location>
        <begin position="11"/>
        <end position="150"/>
    </location>
</feature>
<evidence type="ECO:0000256" key="1">
    <source>
        <dbReference type="ARBA" id="ARBA00022614"/>
    </source>
</evidence>
<dbReference type="InterPro" id="IPR032675">
    <property type="entry name" value="LRR_dom_sf"/>
</dbReference>
<dbReference type="SUPFAM" id="SSF52540">
    <property type="entry name" value="P-loop containing nucleoside triphosphate hydrolases"/>
    <property type="match status" value="1"/>
</dbReference>
<evidence type="ECO:0000256" key="3">
    <source>
        <dbReference type="ARBA" id="ARBA00022821"/>
    </source>
</evidence>
<dbReference type="Gene3D" id="3.40.50.10140">
    <property type="entry name" value="Toll/interleukin-1 receptor homology (TIR) domain"/>
    <property type="match status" value="1"/>
</dbReference>
<keyword evidence="6" id="KW-1185">Reference proteome</keyword>
<dbReference type="InterPro" id="IPR042197">
    <property type="entry name" value="Apaf_helical"/>
</dbReference>
<dbReference type="PANTHER" id="PTHR11017:SF570">
    <property type="entry name" value="DISEASE RESISTANCE PROTEIN (TIR-NBS CLASS)-RELATED"/>
    <property type="match status" value="1"/>
</dbReference>
<dbReference type="SUPFAM" id="SSF46785">
    <property type="entry name" value="Winged helix' DNA-binding domain"/>
    <property type="match status" value="1"/>
</dbReference>
<protein>
    <recommendedName>
        <fullName evidence="4">TIR domain-containing protein</fullName>
    </recommendedName>
</protein>
<dbReference type="InterPro" id="IPR003591">
    <property type="entry name" value="Leu-rich_rpt_typical-subtyp"/>
</dbReference>
<reference evidence="5 6" key="1">
    <citation type="submission" date="2024-11" db="EMBL/GenBank/DDBJ databases">
        <title>Chromosome-level genome assembly of Eucalyptus globulus Labill. provides insights into its genome evolution.</title>
        <authorList>
            <person name="Li X."/>
        </authorList>
    </citation>
    <scope>NUCLEOTIDE SEQUENCE [LARGE SCALE GENOMIC DNA]</scope>
    <source>
        <strain evidence="5">CL2024</strain>
        <tissue evidence="5">Fresh tender leaves</tissue>
    </source>
</reference>
<name>A0ABD3L4I4_EUCGL</name>
<dbReference type="InterPro" id="IPR036390">
    <property type="entry name" value="WH_DNA-bd_sf"/>
</dbReference>
<dbReference type="GO" id="GO:0006952">
    <property type="term" value="P:defense response"/>
    <property type="evidence" value="ECO:0007669"/>
    <property type="project" value="UniProtKB-KW"/>
</dbReference>
<dbReference type="Pfam" id="PF01582">
    <property type="entry name" value="TIR"/>
    <property type="match status" value="1"/>
</dbReference>
<gene>
    <name evidence="5" type="ORF">ACJRO7_015440</name>
</gene>
<dbReference type="SMART" id="SM00255">
    <property type="entry name" value="TIR"/>
    <property type="match status" value="1"/>
</dbReference>
<dbReference type="InterPro" id="IPR035897">
    <property type="entry name" value="Toll_tir_struct_dom_sf"/>
</dbReference>
<dbReference type="Gene3D" id="3.40.50.300">
    <property type="entry name" value="P-loop containing nucleotide triphosphate hydrolases"/>
    <property type="match status" value="1"/>
</dbReference>
<evidence type="ECO:0000259" key="4">
    <source>
        <dbReference type="PROSITE" id="PS50104"/>
    </source>
</evidence>
<evidence type="ECO:0000256" key="2">
    <source>
        <dbReference type="ARBA" id="ARBA00022737"/>
    </source>
</evidence>
<accession>A0ABD3L4I4</accession>
<dbReference type="PROSITE" id="PS50104">
    <property type="entry name" value="TIR"/>
    <property type="match status" value="1"/>
</dbReference>
<keyword evidence="1" id="KW-0433">Leucine-rich repeat</keyword>
<dbReference type="InterPro" id="IPR027417">
    <property type="entry name" value="P-loop_NTPase"/>
</dbReference>
<keyword evidence="2" id="KW-0677">Repeat</keyword>
<proteinExistence type="predicted"/>
<dbReference type="SUPFAM" id="SSF52200">
    <property type="entry name" value="Toll/Interleukin receptor TIR domain"/>
    <property type="match status" value="1"/>
</dbReference>
<evidence type="ECO:0000313" key="6">
    <source>
        <dbReference type="Proteomes" id="UP001634007"/>
    </source>
</evidence>
<dbReference type="PANTHER" id="PTHR11017">
    <property type="entry name" value="LEUCINE-RICH REPEAT-CONTAINING PROTEIN"/>
    <property type="match status" value="1"/>
</dbReference>
<sequence length="1160" mass="130801">MMMESATGSRNEYDVFLSFRGIDTRQTFTDCLYEVMKGTGVRVFRDDDEIQGGKNIKDELWQAIESSKIYMPVFSKTYASSKWCLKELAKMIEITSRSNGTKEILPIFFDVSPGDVKLKTSLYKNELSNHAKMYEADKVKAWEKALMEVGKLKGWKPRNLGHGRLITSVVEDVLIKLNNRNKILTKHLVEDRKQVDAVMELLDINSGGTHSVGIRGIGGIGKTTLAKVIFNKLSPHFDCSSFLENVREISRRSDGLVYLQKKLLSSIHRSRNNELYDVDCGIDMIRRQLSNKKVLIVVDDMEEKDLLEKLVGECDGLKSGSRVIITTRNLSAIRNEPKTILDYEVKEMESDQSLQLFCRHAFGKDFPPGDYESLAREIVSTLGNLPLAVEVIGSSLSCKHDNRALWIEVLEKLRKAPLGKVRESLMISYEELEKEQKQVFLDIACLFVQEDKTYPIFMWSDCNYYPNYAIDVLLHRSLIKVESDSKFRMNDQVRDLGRHIVQEGDCKYPSKFSRVWTHEDALNILRSKQGNEHVEALKVRGHTFTDEELLNLPNLRFLRGTGLNFVGNFKDLLPMLRWLSWHHCPPEFTATNFCPINLVVLDLSSSDITEKWGGWTQIQMAKKLKALDLRNCKCLTRTPDLSNFVDLEILILAGCSRLITVDCSIGKLRLLKTLNMDGCDSLKELPEEVGYLESLREFIFPRSSKLVTLTESVGNLKSLSSFSVKYCKGIDKLPNSIGGLVRITHFSIKGCEGIKKLPHSLGGLESLVKLDLSFSGIESLPDSIGNLKKIKVIDMGSTKLKSLPDAIGQLEMLEELHCPECLDLSGEVPNSIGNLFHLQILDLSCTRISGLPATITYPSHLEELHVRDCRDLTGEIPDAIGRLSCLRILDFSGTCISGLPATISFLPCLKELGLKECEELRLVPKLPSSLISLVLDAYHCEIIPDLSNLVTLDHLDLSFHRYKLKAPYQLEELMSPWKIVESIHQLPSSLSTLHLTDIPPPQQFSNFMNLSSLSISSCSMAHLPELEHLKKLRELSITVCPSLERIPDLSCLKSLETLYLSELGSLVAIQGLEESESLESLQIICCESLEGLPQLSKLVKLKSFELHDCQVLQAIEGLGCLQRLKHLTILGCVSLKRLPDYPRFTKLDTDWKEPETSSAD</sequence>
<dbReference type="EMBL" id="JBJKBG010000003">
    <property type="protein sequence ID" value="KAL3746477.1"/>
    <property type="molecule type" value="Genomic_DNA"/>
</dbReference>
<organism evidence="5 6">
    <name type="scientific">Eucalyptus globulus</name>
    <name type="common">Tasmanian blue gum</name>
    <dbReference type="NCBI Taxonomy" id="34317"/>
    <lineage>
        <taxon>Eukaryota</taxon>
        <taxon>Viridiplantae</taxon>
        <taxon>Streptophyta</taxon>
        <taxon>Embryophyta</taxon>
        <taxon>Tracheophyta</taxon>
        <taxon>Spermatophyta</taxon>
        <taxon>Magnoliopsida</taxon>
        <taxon>eudicotyledons</taxon>
        <taxon>Gunneridae</taxon>
        <taxon>Pentapetalae</taxon>
        <taxon>rosids</taxon>
        <taxon>malvids</taxon>
        <taxon>Myrtales</taxon>
        <taxon>Myrtaceae</taxon>
        <taxon>Myrtoideae</taxon>
        <taxon>Eucalypteae</taxon>
        <taxon>Eucalyptus</taxon>
    </lineage>
</organism>
<dbReference type="InterPro" id="IPR002182">
    <property type="entry name" value="NB-ARC"/>
</dbReference>
<dbReference type="Gene3D" id="1.10.8.430">
    <property type="entry name" value="Helical domain of apoptotic protease-activating factors"/>
    <property type="match status" value="1"/>
</dbReference>
<dbReference type="PRINTS" id="PR00364">
    <property type="entry name" value="DISEASERSIST"/>
</dbReference>
<dbReference type="Proteomes" id="UP001634007">
    <property type="component" value="Unassembled WGS sequence"/>
</dbReference>
<dbReference type="InterPro" id="IPR044974">
    <property type="entry name" value="Disease_R_plants"/>
</dbReference>
<dbReference type="AlphaFoldDB" id="A0ABD3L4I4"/>
<dbReference type="Pfam" id="PF23282">
    <property type="entry name" value="WHD_ROQ1"/>
    <property type="match status" value="1"/>
</dbReference>
<dbReference type="SUPFAM" id="SSF52058">
    <property type="entry name" value="L domain-like"/>
    <property type="match status" value="2"/>
</dbReference>
<keyword evidence="3" id="KW-0611">Plant defense</keyword>
<dbReference type="InterPro" id="IPR058192">
    <property type="entry name" value="WHD_ROQ1-like"/>
</dbReference>
<dbReference type="Pfam" id="PF00931">
    <property type="entry name" value="NB-ARC"/>
    <property type="match status" value="1"/>
</dbReference>
<evidence type="ECO:0000313" key="5">
    <source>
        <dbReference type="EMBL" id="KAL3746477.1"/>
    </source>
</evidence>
<dbReference type="InterPro" id="IPR000157">
    <property type="entry name" value="TIR_dom"/>
</dbReference>